<dbReference type="InterPro" id="IPR036663">
    <property type="entry name" value="Fumarylacetoacetase_C_sf"/>
</dbReference>
<dbReference type="GO" id="GO:0044281">
    <property type="term" value="P:small molecule metabolic process"/>
    <property type="evidence" value="ECO:0007669"/>
    <property type="project" value="UniProtKB-ARBA"/>
</dbReference>
<dbReference type="OrthoDB" id="1322593at2"/>
<dbReference type="PANTHER" id="PTHR42796:SF4">
    <property type="entry name" value="FUMARYLACETOACETATE HYDROLASE DOMAIN-CONTAINING PROTEIN 2A"/>
    <property type="match status" value="1"/>
</dbReference>
<evidence type="ECO:0000256" key="2">
    <source>
        <dbReference type="ARBA" id="ARBA00022723"/>
    </source>
</evidence>
<evidence type="ECO:0000256" key="3">
    <source>
        <dbReference type="SAM" id="SignalP"/>
    </source>
</evidence>
<feature type="chain" id="PRO_5021846082" evidence="3">
    <location>
        <begin position="25"/>
        <end position="414"/>
    </location>
</feature>
<feature type="signal peptide" evidence="3">
    <location>
        <begin position="1"/>
        <end position="24"/>
    </location>
</feature>
<dbReference type="PANTHER" id="PTHR42796">
    <property type="entry name" value="FUMARYLACETOACETATE HYDROLASE DOMAIN-CONTAINING PROTEIN 2A-RELATED"/>
    <property type="match status" value="1"/>
</dbReference>
<dbReference type="EMBL" id="FXTN01000001">
    <property type="protein sequence ID" value="SMO33810.1"/>
    <property type="molecule type" value="Genomic_DNA"/>
</dbReference>
<sequence>MLRLLTGFALGGLLSLSNMFPATASFVPEWKMTDQQETAVLLMDTVAEAVGCRKGIPFVKSTAEAITLSRFSKNEQVHTFAVQQDDGQMLTGVDISEELGRYDINSFDVIKGLTYENIVKLIGGSTKRTTIRYSDLLPSVAGREHLAIGINYADHGKETGQVKPFMFPKYVETDAAIHQLNYTKGWFLDHEVELGIVFPSAVCSAADFNEMMIGFLVVNDFTDRATLMRKMDSQNITGGKGFPDSKSKMGFLPTGPYLVIPKDWRVFVKELHLRLSVNGTIRQDGDAKDMVWDIEKIVERSLSVKGKNDSYYQGKMVKLFEGNCIPANSIILTGTPAGVVFKAPSKSYIFRMVTKWIFTGGFFTAKMHPYIVQQYYKKQFKNPGFLKPGDHVETSVSYLGTIRTTVVAPGLKTL</sequence>
<name>A0A521AGH9_9SPHI</name>
<dbReference type="GO" id="GO:0003824">
    <property type="term" value="F:catalytic activity"/>
    <property type="evidence" value="ECO:0007669"/>
    <property type="project" value="InterPro"/>
</dbReference>
<keyword evidence="6" id="KW-1185">Reference proteome</keyword>
<dbReference type="InterPro" id="IPR051121">
    <property type="entry name" value="FAH"/>
</dbReference>
<keyword evidence="3" id="KW-0732">Signal</keyword>
<organism evidence="5 6">
    <name type="scientific">Pedobacter westerhofensis</name>
    <dbReference type="NCBI Taxonomy" id="425512"/>
    <lineage>
        <taxon>Bacteria</taxon>
        <taxon>Pseudomonadati</taxon>
        <taxon>Bacteroidota</taxon>
        <taxon>Sphingobacteriia</taxon>
        <taxon>Sphingobacteriales</taxon>
        <taxon>Sphingobacteriaceae</taxon>
        <taxon>Pedobacter</taxon>
    </lineage>
</organism>
<dbReference type="RefSeq" id="WP_142526281.1">
    <property type="nucleotide sequence ID" value="NZ_CBCSJO010000002.1"/>
</dbReference>
<dbReference type="SUPFAM" id="SSF56529">
    <property type="entry name" value="FAH"/>
    <property type="match status" value="1"/>
</dbReference>
<accession>A0A521AGH9</accession>
<dbReference type="InterPro" id="IPR011234">
    <property type="entry name" value="Fumarylacetoacetase-like_C"/>
</dbReference>
<dbReference type="AlphaFoldDB" id="A0A521AGH9"/>
<dbReference type="GO" id="GO:0046872">
    <property type="term" value="F:metal ion binding"/>
    <property type="evidence" value="ECO:0007669"/>
    <property type="project" value="UniProtKB-KW"/>
</dbReference>
<gene>
    <name evidence="5" type="ORF">SAMN06265348_101160</name>
</gene>
<evidence type="ECO:0000256" key="1">
    <source>
        <dbReference type="ARBA" id="ARBA00010211"/>
    </source>
</evidence>
<dbReference type="Pfam" id="PF01557">
    <property type="entry name" value="FAA_hydrolase"/>
    <property type="match status" value="1"/>
</dbReference>
<evidence type="ECO:0000259" key="4">
    <source>
        <dbReference type="Pfam" id="PF01557"/>
    </source>
</evidence>
<reference evidence="5 6" key="1">
    <citation type="submission" date="2017-05" db="EMBL/GenBank/DDBJ databases">
        <authorList>
            <person name="Varghese N."/>
            <person name="Submissions S."/>
        </authorList>
    </citation>
    <scope>NUCLEOTIDE SEQUENCE [LARGE SCALE GENOMIC DNA]</scope>
    <source>
        <strain evidence="5 6">DSM 19036</strain>
    </source>
</reference>
<comment type="similarity">
    <text evidence="1">Belongs to the FAH family.</text>
</comment>
<evidence type="ECO:0000313" key="6">
    <source>
        <dbReference type="Proteomes" id="UP000320300"/>
    </source>
</evidence>
<feature type="domain" description="Fumarylacetoacetase-like C-terminal" evidence="4">
    <location>
        <begin position="146"/>
        <end position="407"/>
    </location>
</feature>
<proteinExistence type="inferred from homology"/>
<dbReference type="Gene3D" id="3.90.850.10">
    <property type="entry name" value="Fumarylacetoacetase-like, C-terminal domain"/>
    <property type="match status" value="1"/>
</dbReference>
<dbReference type="Proteomes" id="UP000320300">
    <property type="component" value="Unassembled WGS sequence"/>
</dbReference>
<evidence type="ECO:0000313" key="5">
    <source>
        <dbReference type="EMBL" id="SMO33810.1"/>
    </source>
</evidence>
<protein>
    <submittedName>
        <fullName evidence="5">2-keto-4-pentenoate hydratase/2-oxohepta-3-ene-1,7-dioic acid hydratase (Catechol pathway)</fullName>
    </submittedName>
</protein>
<keyword evidence="2" id="KW-0479">Metal-binding</keyword>